<organism evidence="1 2">
    <name type="scientific">Solihabitans fulvus</name>
    <dbReference type="NCBI Taxonomy" id="1892852"/>
    <lineage>
        <taxon>Bacteria</taxon>
        <taxon>Bacillati</taxon>
        <taxon>Actinomycetota</taxon>
        <taxon>Actinomycetes</taxon>
        <taxon>Pseudonocardiales</taxon>
        <taxon>Pseudonocardiaceae</taxon>
        <taxon>Solihabitans</taxon>
    </lineage>
</organism>
<dbReference type="SUPFAM" id="SSF50939">
    <property type="entry name" value="Sialidases"/>
    <property type="match status" value="1"/>
</dbReference>
<proteinExistence type="predicted"/>
<comment type="caution">
    <text evidence="1">The sequence shown here is derived from an EMBL/GenBank/DDBJ whole genome shotgun (WGS) entry which is preliminary data.</text>
</comment>
<dbReference type="PANTHER" id="PTHR38792">
    <property type="entry name" value="BNR/ASP-BOX REPEAT DOMAIN PROTEIN (AFU_ORTHOLOGUE AFUA_7G06430)-RELATED"/>
    <property type="match status" value="1"/>
</dbReference>
<protein>
    <submittedName>
        <fullName evidence="1">Exo-alpha-sialidase</fullName>
    </submittedName>
</protein>
<dbReference type="EMBL" id="VUOB01000065">
    <property type="protein sequence ID" value="KAA2253558.1"/>
    <property type="molecule type" value="Genomic_DNA"/>
</dbReference>
<gene>
    <name evidence="1" type="ORF">F0L68_32645</name>
</gene>
<dbReference type="Gene3D" id="2.120.10.10">
    <property type="match status" value="1"/>
</dbReference>
<dbReference type="RefSeq" id="WP_149853723.1">
    <property type="nucleotide sequence ID" value="NZ_VUOB01000065.1"/>
</dbReference>
<accession>A0A5B2WRF1</accession>
<dbReference type="CDD" id="cd15482">
    <property type="entry name" value="Sialidase_non-viral"/>
    <property type="match status" value="1"/>
</dbReference>
<dbReference type="Proteomes" id="UP000323454">
    <property type="component" value="Unassembled WGS sequence"/>
</dbReference>
<keyword evidence="2" id="KW-1185">Reference proteome</keyword>
<dbReference type="AlphaFoldDB" id="A0A5B2WRF1"/>
<reference evidence="1 2" key="1">
    <citation type="submission" date="2019-09" db="EMBL/GenBank/DDBJ databases">
        <title>Goodfellowia gen. nov., a new genus of the Pseudonocardineae related to Actinoalloteichus, containing Goodfellowia coeruleoviolacea gen. nov., comb. nov. gen. nov., comb. nov.</title>
        <authorList>
            <person name="Labeda D."/>
        </authorList>
    </citation>
    <scope>NUCLEOTIDE SEQUENCE [LARGE SCALE GENOMIC DNA]</scope>
    <source>
        <strain evidence="1 2">AN110305</strain>
    </source>
</reference>
<dbReference type="OrthoDB" id="5958808at2"/>
<dbReference type="PANTHER" id="PTHR38792:SF3">
    <property type="entry name" value="BNR_ASP-BOX REPEAT DOMAIN PROTEIN (AFU_ORTHOLOGUE AFUA_7G06430)-RELATED"/>
    <property type="match status" value="1"/>
</dbReference>
<evidence type="ECO:0000313" key="2">
    <source>
        <dbReference type="Proteomes" id="UP000323454"/>
    </source>
</evidence>
<reference evidence="1 2" key="2">
    <citation type="submission" date="2019-09" db="EMBL/GenBank/DDBJ databases">
        <authorList>
            <person name="Jin C."/>
        </authorList>
    </citation>
    <scope>NUCLEOTIDE SEQUENCE [LARGE SCALE GENOMIC DNA]</scope>
    <source>
        <strain evidence="1 2">AN110305</strain>
    </source>
</reference>
<evidence type="ECO:0000313" key="1">
    <source>
        <dbReference type="EMBL" id="KAA2253558.1"/>
    </source>
</evidence>
<name>A0A5B2WRF1_9PSEU</name>
<sequence>MRRGLGGCCVLVLVLLASVLGGPVAVAGRSAAKVLGPNEAHYPRVIRLAHSGAANGRIVAAVVRDLNGVGGGEIFESADGGASFAQLGRIADPLGDNGVCCADLFELPSQVGSLRPGTLLWVGAFGEAARPVPVMSLRIWQSTDRGRTWSYLSACAEAADGRRLWEPELAVDAAGRLVCHFSDEGGEPGHNQVMARTVSTDGVRWTDRTLTVAVPQQRVRPGMPNVRRLPDGDFYLTYELCNQLGQYSCATYYRLSKNGWDWGDPADQGTLLRGRDGSYFMHTPTIALTPGGRLLLVGQELWTSDGHHAPGNGTTVFVNDSNGIGDWSAMPAPVPVPGARDDQCPNYSSTLLPVGGDVLEVATDYGADHVCRAWFASARLPAT</sequence>
<dbReference type="InterPro" id="IPR036278">
    <property type="entry name" value="Sialidase_sf"/>
</dbReference>